<comment type="caution">
    <text evidence="3">The sequence shown here is derived from an EMBL/GenBank/DDBJ whole genome shotgun (WGS) entry which is preliminary data.</text>
</comment>
<dbReference type="EMBL" id="VSWD01000007">
    <property type="protein sequence ID" value="KAK3098109.1"/>
    <property type="molecule type" value="Genomic_DNA"/>
</dbReference>
<feature type="domain" description="F-box" evidence="2">
    <location>
        <begin position="7"/>
        <end position="53"/>
    </location>
</feature>
<dbReference type="GO" id="GO:0019005">
    <property type="term" value="C:SCF ubiquitin ligase complex"/>
    <property type="evidence" value="ECO:0007669"/>
    <property type="project" value="InterPro"/>
</dbReference>
<dbReference type="InterPro" id="IPR015943">
    <property type="entry name" value="WD40/YVTN_repeat-like_dom_sf"/>
</dbReference>
<feature type="repeat" description="WD" evidence="1">
    <location>
        <begin position="594"/>
        <end position="626"/>
    </location>
</feature>
<keyword evidence="1" id="KW-0853">WD repeat</keyword>
<evidence type="ECO:0000259" key="2">
    <source>
        <dbReference type="PROSITE" id="PS50181"/>
    </source>
</evidence>
<dbReference type="PROSITE" id="PS50082">
    <property type="entry name" value="WD_REPEATS_2"/>
    <property type="match status" value="2"/>
</dbReference>
<dbReference type="GO" id="GO:0080008">
    <property type="term" value="C:Cul4-RING E3 ubiquitin ligase complex"/>
    <property type="evidence" value="ECO:0007669"/>
    <property type="project" value="InterPro"/>
</dbReference>
<dbReference type="PANTHER" id="PTHR20995">
    <property type="entry name" value="F-BOX/WD REPEAT-CONTAINING PROTEIN 5"/>
    <property type="match status" value="1"/>
</dbReference>
<dbReference type="GO" id="GO:0016567">
    <property type="term" value="P:protein ubiquitination"/>
    <property type="evidence" value="ECO:0007669"/>
    <property type="project" value="InterPro"/>
</dbReference>
<dbReference type="PANTHER" id="PTHR20995:SF17">
    <property type="entry name" value="F-BOX_WD REPEAT-CONTAINING PROTEIN 5"/>
    <property type="match status" value="1"/>
</dbReference>
<dbReference type="AlphaFoldDB" id="A0AA88YBB7"/>
<gene>
    <name evidence="3" type="ORF">FSP39_016197</name>
</gene>
<dbReference type="InterPro" id="IPR036047">
    <property type="entry name" value="F-box-like_dom_sf"/>
</dbReference>
<dbReference type="SUPFAM" id="SSF81383">
    <property type="entry name" value="F-box domain"/>
    <property type="match status" value="1"/>
</dbReference>
<feature type="repeat" description="WD" evidence="1">
    <location>
        <begin position="90"/>
        <end position="123"/>
    </location>
</feature>
<dbReference type="Gene3D" id="1.20.1280.50">
    <property type="match status" value="1"/>
</dbReference>
<dbReference type="Pfam" id="PF00400">
    <property type="entry name" value="WD40"/>
    <property type="match status" value="2"/>
</dbReference>
<proteinExistence type="predicted"/>
<protein>
    <recommendedName>
        <fullName evidence="2">F-box domain-containing protein</fullName>
    </recommendedName>
</protein>
<dbReference type="InterPro" id="IPR001680">
    <property type="entry name" value="WD40_rpt"/>
</dbReference>
<dbReference type="PROSITE" id="PS50181">
    <property type="entry name" value="FBOX"/>
    <property type="match status" value="1"/>
</dbReference>
<keyword evidence="4" id="KW-1185">Reference proteome</keyword>
<dbReference type="InterPro" id="IPR042508">
    <property type="entry name" value="FBXW5"/>
</dbReference>
<name>A0AA88YBB7_PINIB</name>
<evidence type="ECO:0000256" key="1">
    <source>
        <dbReference type="PROSITE-ProRule" id="PRU00221"/>
    </source>
</evidence>
<dbReference type="Proteomes" id="UP001186944">
    <property type="component" value="Unassembled WGS sequence"/>
</dbReference>
<dbReference type="SMART" id="SM00256">
    <property type="entry name" value="FBOX"/>
    <property type="match status" value="1"/>
</dbReference>
<dbReference type="PROSITE" id="PS50294">
    <property type="entry name" value="WD_REPEATS_REGION"/>
    <property type="match status" value="1"/>
</dbReference>
<dbReference type="InterPro" id="IPR001810">
    <property type="entry name" value="F-box_dom"/>
</dbReference>
<dbReference type="InterPro" id="IPR036322">
    <property type="entry name" value="WD40_repeat_dom_sf"/>
</dbReference>
<dbReference type="Pfam" id="PF12937">
    <property type="entry name" value="F-box-like"/>
    <property type="match status" value="1"/>
</dbReference>
<evidence type="ECO:0000313" key="4">
    <source>
        <dbReference type="Proteomes" id="UP001186944"/>
    </source>
</evidence>
<organism evidence="3 4">
    <name type="scientific">Pinctada imbricata</name>
    <name type="common">Atlantic pearl-oyster</name>
    <name type="synonym">Pinctada martensii</name>
    <dbReference type="NCBI Taxonomy" id="66713"/>
    <lineage>
        <taxon>Eukaryota</taxon>
        <taxon>Metazoa</taxon>
        <taxon>Spiralia</taxon>
        <taxon>Lophotrochozoa</taxon>
        <taxon>Mollusca</taxon>
        <taxon>Bivalvia</taxon>
        <taxon>Autobranchia</taxon>
        <taxon>Pteriomorphia</taxon>
        <taxon>Pterioida</taxon>
        <taxon>Pterioidea</taxon>
        <taxon>Pteriidae</taxon>
        <taxon>Pinctada</taxon>
    </lineage>
</organism>
<dbReference type="SMART" id="SM00320">
    <property type="entry name" value="WD40"/>
    <property type="match status" value="3"/>
</dbReference>
<dbReference type="Gene3D" id="2.130.10.10">
    <property type="entry name" value="YVTN repeat-like/Quinoprotein amine dehydrogenase"/>
    <property type="match status" value="2"/>
</dbReference>
<reference evidence="3" key="1">
    <citation type="submission" date="2019-08" db="EMBL/GenBank/DDBJ databases">
        <title>The improved chromosome-level genome for the pearl oyster Pinctada fucata martensii using PacBio sequencing and Hi-C.</title>
        <authorList>
            <person name="Zheng Z."/>
        </authorList>
    </citation>
    <scope>NUCLEOTIDE SEQUENCE</scope>
    <source>
        <strain evidence="3">ZZ-2019</strain>
        <tissue evidence="3">Adductor muscle</tissue>
    </source>
</reference>
<evidence type="ECO:0000313" key="3">
    <source>
        <dbReference type="EMBL" id="KAK3098109.1"/>
    </source>
</evidence>
<accession>A0AA88YBB7</accession>
<dbReference type="SUPFAM" id="SSF50978">
    <property type="entry name" value="WD40 repeat-like"/>
    <property type="match status" value="1"/>
</dbReference>
<sequence length="644" mass="73103">MAEGEDLGMFQDIPDSLLLEIFSYLRPRDLVSAAQTCTMWHRVALDESLWKLIVQQQFQIQGCLPPGRMSWRDEYKRMTRHVPLVKSEVKNDHRDEVLDVTFSHDGCLFCTTSKDSTVKVWQIGYPTKLLYRANMLNTHGWNLTQYSVFNKSDTLLCICGVKFPEEGPNIGVSRMGRGAVFRVLDFELLQTMNMDPPHLFCDWFDDSIVLSGYIPDSPGVIKIKAFPVKNRRKITSNLGPGPSLPSTEDLVEGEVVYTLPGNHNHTMNLLVANVPIAKCKDCACSHNDTNNLLFSNFVPEFVNNQKYQKPSVVFKKHKRSSTHESDTRPPRLHVISGYSDLDSSRCLMCGCSFVVEEKKDCLSHETEKVLIYVSGEHDQLTLHPINDLCKRLEYIQSTKDSTTQKQNGKNVMMKKGKMLHNRGHRGSGDFTAVPRYTDGKRRTSIDTIPSLPGEVPDSSGDKVSLEMVGHKLSMPNLSHLETPVLTPNFPNYYISGLTLSADHRLLYFNYRTKSEATDQEGYPVLSQELAIDVYNLQTQEHISGLPFCGQHMAYSRYPAWYICLDTSPDFIVSGSEDAHGYLWDKRYGCLLAKYAHEKGVVNGVAFSPMDQELLVTVADDGIINIWRSKDREYKLRRNCTKNKE</sequence>